<dbReference type="InterPro" id="IPR015797">
    <property type="entry name" value="NUDIX_hydrolase-like_dom_sf"/>
</dbReference>
<evidence type="ECO:0000259" key="1">
    <source>
        <dbReference type="PROSITE" id="PS51462"/>
    </source>
</evidence>
<dbReference type="SUPFAM" id="SSF55811">
    <property type="entry name" value="Nudix"/>
    <property type="match status" value="1"/>
</dbReference>
<dbReference type="CDD" id="cd03670">
    <property type="entry name" value="NUDIX_ADPRase_Nudt9"/>
    <property type="match status" value="1"/>
</dbReference>
<dbReference type="EMBL" id="OB792742">
    <property type="protein sequence ID" value="CAD7424020.1"/>
    <property type="molecule type" value="Genomic_DNA"/>
</dbReference>
<dbReference type="PROSITE" id="PS51462">
    <property type="entry name" value="NUDIX"/>
    <property type="match status" value="1"/>
</dbReference>
<sequence>MADVEKDSFFMPRIGVSNRFGTYTPTWEINLLSFQLVRPGYFTPPVPPAASSPHSRLGPCFQSCGPKKRRRQLVLHAARMFHVKSRSAVYPRSDVSRLKVPDEKVLWTVPWPDYNPPNYTSKHIKGQSWADPEIGESGFNPRWNSVDGKVNRKSHHGDYELYKSTPLNIIGRTGLSGRGILGRWGPNHAADPIVTRWKRNKQNIEISIDSKKPILQFVAIQRKDTGEWAIPGGMVDPGEVVTTTLKREFMEEALNTLGSNEAKKRESLINKFFSNGEEIYRGYVDDHRNTDNAWIETVAMNFHDESGNSVGLFPFCAGDDAANVQWTDISANLLLYASHTKFISLVAEKRGSHW</sequence>
<organism evidence="2">
    <name type="scientific">Timema monikensis</name>
    <dbReference type="NCBI Taxonomy" id="170555"/>
    <lineage>
        <taxon>Eukaryota</taxon>
        <taxon>Metazoa</taxon>
        <taxon>Ecdysozoa</taxon>
        <taxon>Arthropoda</taxon>
        <taxon>Hexapoda</taxon>
        <taxon>Insecta</taxon>
        <taxon>Pterygota</taxon>
        <taxon>Neoptera</taxon>
        <taxon>Polyneoptera</taxon>
        <taxon>Phasmatodea</taxon>
        <taxon>Timematodea</taxon>
        <taxon>Timematoidea</taxon>
        <taxon>Timematidae</taxon>
        <taxon>Timema</taxon>
    </lineage>
</organism>
<dbReference type="FunFam" id="3.90.79.10:FF:000021">
    <property type="entry name" value="ADP-ribose pyrophosphatase, mitochondrial isoform X1"/>
    <property type="match status" value="1"/>
</dbReference>
<dbReference type="InterPro" id="IPR039989">
    <property type="entry name" value="NUDT9"/>
</dbReference>
<protein>
    <recommendedName>
        <fullName evidence="1">Nudix hydrolase domain-containing protein</fullName>
    </recommendedName>
</protein>
<gene>
    <name evidence="2" type="ORF">TMSB3V08_LOCUS988</name>
</gene>
<accession>A0A7R9HKZ9</accession>
<reference evidence="2" key="1">
    <citation type="submission" date="2020-11" db="EMBL/GenBank/DDBJ databases">
        <authorList>
            <person name="Tran Van P."/>
        </authorList>
    </citation>
    <scope>NUCLEOTIDE SEQUENCE</scope>
</reference>
<dbReference type="GO" id="GO:0047631">
    <property type="term" value="F:ADP-ribose diphosphatase activity"/>
    <property type="evidence" value="ECO:0007669"/>
    <property type="project" value="InterPro"/>
</dbReference>
<dbReference type="PANTHER" id="PTHR13030">
    <property type="entry name" value="NUDIX HYDROLASE"/>
    <property type="match status" value="1"/>
</dbReference>
<proteinExistence type="predicted"/>
<dbReference type="Pfam" id="PF25969">
    <property type="entry name" value="NUDT9_N"/>
    <property type="match status" value="1"/>
</dbReference>
<dbReference type="AlphaFoldDB" id="A0A7R9HKZ9"/>
<dbReference type="InterPro" id="IPR000086">
    <property type="entry name" value="NUDIX_hydrolase_dom"/>
</dbReference>
<evidence type="ECO:0000313" key="2">
    <source>
        <dbReference type="EMBL" id="CAD7424020.1"/>
    </source>
</evidence>
<dbReference type="Gene3D" id="3.90.79.10">
    <property type="entry name" value="Nucleoside Triphosphate Pyrophosphohydrolase"/>
    <property type="match status" value="1"/>
</dbReference>
<feature type="domain" description="Nudix hydrolase" evidence="1">
    <location>
        <begin position="199"/>
        <end position="349"/>
    </location>
</feature>
<dbReference type="Pfam" id="PF00293">
    <property type="entry name" value="NUDIX"/>
    <property type="match status" value="1"/>
</dbReference>
<name>A0A7R9HKZ9_9NEOP</name>
<dbReference type="PANTHER" id="PTHR13030:SF8">
    <property type="entry name" value="ADP-RIBOSE PYROPHOSPHATASE, MITOCHONDRIAL"/>
    <property type="match status" value="1"/>
</dbReference>